<sequence>MTRIIQDSDDSDDGFDEVVMGPAAHVPMAQLPVTDLAFIQQPEVASLESGTGSTDSLKKAIEAAHRSQFQSQSLINVPSRELAPDSSLSLPGHRDKRRKTSVERSQSTTVSIGSIPSKPAKTYGRARSMLSSPFLAQGDPLVFGASASAERNIWGLEGSMRDQYAEHDPMALFPEQSSTVPNATATQQRLMAEIGNTTFFDLGTEAPGHAISEQPTPSVPWSDFMHETPSGNFEPVLNSPDSQKHIHIQDRASAHVSHARTHSQTSQKSQPLHIQPSTSPHENEIFSTPKSRTDARSSKIVHVEGDVGTGHASLQTAQSQSGKERLAHHNGMTMHDQGCNSATSTRKPGSPNAKGTSKATVLSDDYSESLDLPKEQYKPRPSRSRSSRIGTQEFIDYSVRPENVGKRTSRRSKTVGGASSSVTAVTPRRVQQICEMGFTPSTTQRALVKNNGNVSQSIDWLIRNRGEDEQDELAPSPQRGRKGRNTRKKDADAIDAGCGSTSAPQQKDQDDLYDILDGTRTGETIVRNKVTVEQPRCSPQVVICNSKLNGSTSPANAERQRIDNDGSILAKTIDSLSNEKLNPTAGKKTTLDQPDMPTFEQEVTTSKPLKEKKRRRGRPRKDANPVPLTADIALDADDAEESNIDHVGDALKETRPNEATASDDQPTKPAHKQTKILPTRDGAPPAATPPANPIPAGSTRTPEEQTKIANAASSALATTRKGKVSYRVGLSKRQRIAPLLKVMKK</sequence>
<feature type="compositionally biased region" description="Polar residues" evidence="1">
    <location>
        <begin position="103"/>
        <end position="114"/>
    </location>
</feature>
<protein>
    <recommendedName>
        <fullName evidence="2">UBA domain-containing protein</fullName>
    </recommendedName>
</protein>
<dbReference type="AlphaFoldDB" id="A0A9P9E502"/>
<evidence type="ECO:0000259" key="2">
    <source>
        <dbReference type="PROSITE" id="PS50030"/>
    </source>
</evidence>
<dbReference type="SUPFAM" id="SSF46934">
    <property type="entry name" value="UBA-like"/>
    <property type="match status" value="1"/>
</dbReference>
<feature type="compositionally biased region" description="Basic and acidic residues" evidence="1">
    <location>
        <begin position="291"/>
        <end position="305"/>
    </location>
</feature>
<feature type="compositionally biased region" description="Polar residues" evidence="1">
    <location>
        <begin position="312"/>
        <end position="321"/>
    </location>
</feature>
<feature type="compositionally biased region" description="Basic and acidic residues" evidence="1">
    <location>
        <begin position="643"/>
        <end position="656"/>
    </location>
</feature>
<dbReference type="InterPro" id="IPR009060">
    <property type="entry name" value="UBA-like_sf"/>
</dbReference>
<evidence type="ECO:0000256" key="1">
    <source>
        <dbReference type="SAM" id="MobiDB-lite"/>
    </source>
</evidence>
<feature type="compositionally biased region" description="Polar residues" evidence="1">
    <location>
        <begin position="338"/>
        <end position="360"/>
    </location>
</feature>
<keyword evidence="4" id="KW-1185">Reference proteome</keyword>
<dbReference type="InterPro" id="IPR015940">
    <property type="entry name" value="UBA"/>
</dbReference>
<dbReference type="OrthoDB" id="5404794at2759"/>
<dbReference type="PROSITE" id="PS50030">
    <property type="entry name" value="UBA"/>
    <property type="match status" value="1"/>
</dbReference>
<feature type="region of interest" description="Disordered" evidence="1">
    <location>
        <begin position="579"/>
        <end position="706"/>
    </location>
</feature>
<comment type="caution">
    <text evidence="3">The sequence shown here is derived from an EMBL/GenBank/DDBJ whole genome shotgun (WGS) entry which is preliminary data.</text>
</comment>
<feature type="region of interest" description="Disordered" evidence="1">
    <location>
        <begin position="251"/>
        <end position="423"/>
    </location>
</feature>
<dbReference type="SMART" id="SM00165">
    <property type="entry name" value="UBA"/>
    <property type="match status" value="1"/>
</dbReference>
<dbReference type="EMBL" id="JAGMWT010000004">
    <property type="protein sequence ID" value="KAH7130692.1"/>
    <property type="molecule type" value="Genomic_DNA"/>
</dbReference>
<feature type="domain" description="UBA" evidence="2">
    <location>
        <begin position="424"/>
        <end position="464"/>
    </location>
</feature>
<dbReference type="Gene3D" id="1.10.8.10">
    <property type="entry name" value="DNA helicase RuvA subunit, C-terminal domain"/>
    <property type="match status" value="1"/>
</dbReference>
<feature type="compositionally biased region" description="Basic residues" evidence="1">
    <location>
        <begin position="610"/>
        <end position="619"/>
    </location>
</feature>
<organism evidence="3 4">
    <name type="scientific">Dendryphion nanum</name>
    <dbReference type="NCBI Taxonomy" id="256645"/>
    <lineage>
        <taxon>Eukaryota</taxon>
        <taxon>Fungi</taxon>
        <taxon>Dikarya</taxon>
        <taxon>Ascomycota</taxon>
        <taxon>Pezizomycotina</taxon>
        <taxon>Dothideomycetes</taxon>
        <taxon>Pleosporomycetidae</taxon>
        <taxon>Pleosporales</taxon>
        <taxon>Torulaceae</taxon>
        <taxon>Dendryphion</taxon>
    </lineage>
</organism>
<dbReference type="Proteomes" id="UP000700596">
    <property type="component" value="Unassembled WGS sequence"/>
</dbReference>
<evidence type="ECO:0000313" key="3">
    <source>
        <dbReference type="EMBL" id="KAH7130692.1"/>
    </source>
</evidence>
<feature type="region of interest" description="Disordered" evidence="1">
    <location>
        <begin position="72"/>
        <end position="123"/>
    </location>
</feature>
<dbReference type="Pfam" id="PF00627">
    <property type="entry name" value="UBA"/>
    <property type="match status" value="1"/>
</dbReference>
<reference evidence="3" key="1">
    <citation type="journal article" date="2021" name="Nat. Commun.">
        <title>Genetic determinants of endophytism in the Arabidopsis root mycobiome.</title>
        <authorList>
            <person name="Mesny F."/>
            <person name="Miyauchi S."/>
            <person name="Thiergart T."/>
            <person name="Pickel B."/>
            <person name="Atanasova L."/>
            <person name="Karlsson M."/>
            <person name="Huettel B."/>
            <person name="Barry K.W."/>
            <person name="Haridas S."/>
            <person name="Chen C."/>
            <person name="Bauer D."/>
            <person name="Andreopoulos W."/>
            <person name="Pangilinan J."/>
            <person name="LaButti K."/>
            <person name="Riley R."/>
            <person name="Lipzen A."/>
            <person name="Clum A."/>
            <person name="Drula E."/>
            <person name="Henrissat B."/>
            <person name="Kohler A."/>
            <person name="Grigoriev I.V."/>
            <person name="Martin F.M."/>
            <person name="Hacquard S."/>
        </authorList>
    </citation>
    <scope>NUCLEOTIDE SEQUENCE</scope>
    <source>
        <strain evidence="3">MPI-CAGE-CH-0243</strain>
    </source>
</reference>
<name>A0A9P9E502_9PLEO</name>
<accession>A0A9P9E502</accession>
<proteinExistence type="predicted"/>
<gene>
    <name evidence="3" type="ORF">B0J11DRAFT_603054</name>
</gene>
<feature type="compositionally biased region" description="Polar residues" evidence="1">
    <location>
        <begin position="262"/>
        <end position="290"/>
    </location>
</feature>
<evidence type="ECO:0000313" key="4">
    <source>
        <dbReference type="Proteomes" id="UP000700596"/>
    </source>
</evidence>
<feature type="region of interest" description="Disordered" evidence="1">
    <location>
        <begin position="465"/>
        <end position="511"/>
    </location>
</feature>